<comment type="caution">
    <text evidence="3">The sequence shown here is derived from an EMBL/GenBank/DDBJ whole genome shotgun (WGS) entry which is preliminary data.</text>
</comment>
<feature type="compositionally biased region" description="Polar residues" evidence="2">
    <location>
        <begin position="866"/>
        <end position="875"/>
    </location>
</feature>
<evidence type="ECO:0000313" key="4">
    <source>
        <dbReference type="Proteomes" id="UP000266841"/>
    </source>
</evidence>
<reference evidence="3 4" key="1">
    <citation type="journal article" date="2012" name="Genome Biol.">
        <title>Genome and low-iron response of an oceanic diatom adapted to chronic iron limitation.</title>
        <authorList>
            <person name="Lommer M."/>
            <person name="Specht M."/>
            <person name="Roy A.S."/>
            <person name="Kraemer L."/>
            <person name="Andreson R."/>
            <person name="Gutowska M.A."/>
            <person name="Wolf J."/>
            <person name="Bergner S.V."/>
            <person name="Schilhabel M.B."/>
            <person name="Klostermeier U.C."/>
            <person name="Beiko R.G."/>
            <person name="Rosenstiel P."/>
            <person name="Hippler M."/>
            <person name="Laroche J."/>
        </authorList>
    </citation>
    <scope>NUCLEOTIDE SEQUENCE [LARGE SCALE GENOMIC DNA]</scope>
    <source>
        <strain evidence="3 4">CCMP1005</strain>
    </source>
</reference>
<evidence type="ECO:0000256" key="1">
    <source>
        <dbReference type="SAM" id="Coils"/>
    </source>
</evidence>
<proteinExistence type="predicted"/>
<evidence type="ECO:0000313" key="3">
    <source>
        <dbReference type="EMBL" id="EJK59167.1"/>
    </source>
</evidence>
<accession>K0SL47</accession>
<feature type="non-terminal residue" evidence="3">
    <location>
        <position position="1"/>
    </location>
</feature>
<protein>
    <submittedName>
        <fullName evidence="3">Uncharacterized protein</fullName>
    </submittedName>
</protein>
<evidence type="ECO:0000256" key="2">
    <source>
        <dbReference type="SAM" id="MobiDB-lite"/>
    </source>
</evidence>
<name>K0SL47_THAOC</name>
<gene>
    <name evidence="3" type="ORF">THAOC_20644</name>
</gene>
<organism evidence="3 4">
    <name type="scientific">Thalassiosira oceanica</name>
    <name type="common">Marine diatom</name>
    <dbReference type="NCBI Taxonomy" id="159749"/>
    <lineage>
        <taxon>Eukaryota</taxon>
        <taxon>Sar</taxon>
        <taxon>Stramenopiles</taxon>
        <taxon>Ochrophyta</taxon>
        <taxon>Bacillariophyta</taxon>
        <taxon>Coscinodiscophyceae</taxon>
        <taxon>Thalassiosirophycidae</taxon>
        <taxon>Thalassiosirales</taxon>
        <taxon>Thalassiosiraceae</taxon>
        <taxon>Thalassiosira</taxon>
    </lineage>
</organism>
<sequence length="1022" mass="109657">PAVRAPLLSRTRFTWCLVFYRWSSGFFDGDSGSKCKGGDSASARRAPATFGRRGYAGCLPTDAGRRGIGLIGQSVLAGRPPHSRGSGASGGESQSLFGFRSISSLSPDVGSGGVAAESSAGLNDNSDSKALAGNTAGVPRASTKEGLSSLFEAQQTGEVDSSPLDRAMSMFLTPMQVKTPQGGSHATRGFLSELLGDGRASKGTGTTFRLVLIDKPEEMCKYPVGGLHQGQACADSSSGCSRKGHFNKDVGWADEITTGCLAILVRSPKSIYISRSSICTPDQVAASPSGSVLNLLNQELAKPIIFNITKQVQQGVYESQHQDTEAMIKTSPGRTEAPQTPRQKDALKKRENIADEVVQASQMAYALHGLLGTPSEDQTSPVFEMLHFLTVGAAETSEAVAEAKQAFDSFVERVRVIFEDASQVISNIEGRLSTLTSEFGGFRIAGGRSNPDLENKLRLALGRIEALELANKSAEERATALETANAGLAADVTLAMEAAADAGAGVGPGAVAGRGASVTYFVSEGTFNTAIEKLEAKVNQVESAALDGVVEFAGPKYAMCPWLLLQYVVKRLAQGGYKQVTKDMASHTKTKKESWELISLASLLNTNPEAFAGVKELTTDERAKGVVYKKLPTILAFQDENSSESDAYTQLLLEEMKLVVKDAVKRNDVELSVCAEFKSQCNALWSNSLAVWEWIIENLPIKYKKTLAAHCSGATTCPPAVGRKVFRVFMLTLEEAHKRCREKRQGMTPYVEDKSGRFTHREMATQFFLSSLHSLKIMKELRDLEIVKDPTFTRNSELVARSTSATKADIEALESKMVKKKNHKDLTAAVKVLVCGRTASSRSLAELVVTSGLLARASWHARPHHSQQASATYARSSAGPGIHYLDAPQTQPSSARLQRQQAGRGRLKPGVRQNRVTTALGAPAMALLNRERSRPRDRGPMGALLNAGVPAPGLGSHEALQNAGKRGGDDVLEARPVRRRVDNTPSALNAGRSKQKFGAAVGWAHVVLAWLRVLTLLRKASP</sequence>
<keyword evidence="1" id="KW-0175">Coiled coil</keyword>
<feature type="region of interest" description="Disordered" evidence="2">
    <location>
        <begin position="113"/>
        <end position="143"/>
    </location>
</feature>
<feature type="region of interest" description="Disordered" evidence="2">
    <location>
        <begin position="861"/>
        <end position="909"/>
    </location>
</feature>
<keyword evidence="4" id="KW-1185">Reference proteome</keyword>
<feature type="compositionally biased region" description="Low complexity" evidence="2">
    <location>
        <begin position="893"/>
        <end position="904"/>
    </location>
</feature>
<dbReference type="AlphaFoldDB" id="K0SL47"/>
<feature type="coiled-coil region" evidence="1">
    <location>
        <begin position="457"/>
        <end position="484"/>
    </location>
</feature>
<dbReference type="Proteomes" id="UP000266841">
    <property type="component" value="Unassembled WGS sequence"/>
</dbReference>
<dbReference type="EMBL" id="AGNL01023459">
    <property type="protein sequence ID" value="EJK59167.1"/>
    <property type="molecule type" value="Genomic_DNA"/>
</dbReference>